<comment type="caution">
    <text evidence="3">The sequence shown here is derived from an EMBL/GenBank/DDBJ whole genome shotgun (WGS) entry which is preliminary data.</text>
</comment>
<dbReference type="InterPro" id="IPR008984">
    <property type="entry name" value="SMAD_FHA_dom_sf"/>
</dbReference>
<reference evidence="3" key="1">
    <citation type="submission" date="2021-04" db="EMBL/GenBank/DDBJ databases">
        <title>Draft genome of Fusarium avenaceum strain F156N33, isolated from an atmospheric sample in Virginia.</title>
        <authorList>
            <person name="Yang S."/>
            <person name="Vinatzer B.A."/>
            <person name="Coleman J."/>
        </authorList>
    </citation>
    <scope>NUCLEOTIDE SEQUENCE</scope>
    <source>
        <strain evidence="3">F156N33</strain>
    </source>
</reference>
<dbReference type="PANTHER" id="PTHR15715:SF48">
    <property type="entry name" value="FHA DOMAIN-CONTAINING PROTEIN"/>
    <property type="match status" value="1"/>
</dbReference>
<feature type="region of interest" description="Disordered" evidence="1">
    <location>
        <begin position="194"/>
        <end position="290"/>
    </location>
</feature>
<evidence type="ECO:0000313" key="3">
    <source>
        <dbReference type="EMBL" id="KAG5658254.1"/>
    </source>
</evidence>
<dbReference type="EMBL" id="JAGPUO010000015">
    <property type="protein sequence ID" value="KAG5658254.1"/>
    <property type="molecule type" value="Genomic_DNA"/>
</dbReference>
<dbReference type="InterPro" id="IPR000253">
    <property type="entry name" value="FHA_dom"/>
</dbReference>
<protein>
    <recommendedName>
        <fullName evidence="2">FHA domain-containing protein</fullName>
    </recommendedName>
</protein>
<name>A0A9P7GWR6_9HYPO</name>
<dbReference type="InterPro" id="IPR051176">
    <property type="entry name" value="Cent_Immune-Sig_Mod"/>
</dbReference>
<dbReference type="PROSITE" id="PS50006">
    <property type="entry name" value="FHA_DOMAIN"/>
    <property type="match status" value="1"/>
</dbReference>
<feature type="compositionally biased region" description="Polar residues" evidence="1">
    <location>
        <begin position="212"/>
        <end position="224"/>
    </location>
</feature>
<feature type="compositionally biased region" description="Acidic residues" evidence="1">
    <location>
        <begin position="249"/>
        <end position="262"/>
    </location>
</feature>
<gene>
    <name evidence="3" type="ORF">KAF25_007205</name>
</gene>
<accession>A0A9P7GWR6</accession>
<sequence length="709" mass="78007">MAVPEYRDEVLISLSSVNPPPNFSFPERRIFLSKKKTSLEIGRTSKRNASFEAAKSNAWFDSPVMSRKHALITFDSEKQKVFLKDTGSLHGTYKNDVRLETNVSSEILNGDKVKFGAIIERGLHKYPPCLINTSIKFGSRDPEQRGNCFFVPEESDIEDENSDDQVSNSCQILHSNDVRTLHYRAMIDLTQDERFPGSSLRNGSAFAPHSPQGISQLPNMTLPQPSGPSPVSVEYVPTSPKDNTWQFSDMEDDEEGDEEVDDVSQPISMGDDARDPFDQLSDAQSESFANSPLLEAYDDDYTDVSEDDDEIAELESEHDQDTLAIDNSFYSSIEPTAEETPVETSMMVDNTLNRLATVRAVLNDQPKRPEAESPIICATRAFQQPDGAETASLNEIQKDNTDYNWKPDLPPVVPNNMFSSLKLPSISEAIAFNQCPPGQTMAEVMGMKTGKHDFFNAREENRASALANNMRFQVQAQSVVKVPGHTPWVSDTSEIVSMGAENTKDARDHQDQQLVASDLAISGAKFLDTPIEHPLESPSVVPALDDSSAFKFQESKRALGLDISATKATHEAVVVQDNATAEAIDSVESSRDAAHESTPIKGNENKELETPEDSSVPHQITRKSKRKAGDISVITPTERRTSTRDGVLYRRPAFRVGKAQAVRNLRRAASAAVAPPAQKRLRRMAEVVGYAALGGVAVMSALIATAPTL</sequence>
<dbReference type="SMART" id="SM00240">
    <property type="entry name" value="FHA"/>
    <property type="match status" value="1"/>
</dbReference>
<feature type="compositionally biased region" description="Polar residues" evidence="1">
    <location>
        <begin position="281"/>
        <end position="290"/>
    </location>
</feature>
<evidence type="ECO:0000313" key="4">
    <source>
        <dbReference type="Proteomes" id="UP000782241"/>
    </source>
</evidence>
<feature type="region of interest" description="Disordered" evidence="1">
    <location>
        <begin position="584"/>
        <end position="629"/>
    </location>
</feature>
<feature type="domain" description="FHA" evidence="2">
    <location>
        <begin position="39"/>
        <end position="99"/>
    </location>
</feature>
<dbReference type="GO" id="GO:0005737">
    <property type="term" value="C:cytoplasm"/>
    <property type="evidence" value="ECO:0007669"/>
    <property type="project" value="TreeGrafter"/>
</dbReference>
<dbReference type="Gene3D" id="2.60.200.20">
    <property type="match status" value="1"/>
</dbReference>
<dbReference type="Pfam" id="PF00498">
    <property type="entry name" value="FHA"/>
    <property type="match status" value="1"/>
</dbReference>
<dbReference type="PANTHER" id="PTHR15715">
    <property type="entry name" value="CENTROSOMAL PROTEIN OF 170 KDA"/>
    <property type="match status" value="1"/>
</dbReference>
<keyword evidence="4" id="KW-1185">Reference proteome</keyword>
<proteinExistence type="predicted"/>
<evidence type="ECO:0000259" key="2">
    <source>
        <dbReference type="PROSITE" id="PS50006"/>
    </source>
</evidence>
<evidence type="ECO:0000256" key="1">
    <source>
        <dbReference type="SAM" id="MobiDB-lite"/>
    </source>
</evidence>
<dbReference type="Proteomes" id="UP000782241">
    <property type="component" value="Unassembled WGS sequence"/>
</dbReference>
<dbReference type="AlphaFoldDB" id="A0A9P7GWR6"/>
<organism evidence="3 4">
    <name type="scientific">Fusarium avenaceum</name>
    <dbReference type="NCBI Taxonomy" id="40199"/>
    <lineage>
        <taxon>Eukaryota</taxon>
        <taxon>Fungi</taxon>
        <taxon>Dikarya</taxon>
        <taxon>Ascomycota</taxon>
        <taxon>Pezizomycotina</taxon>
        <taxon>Sordariomycetes</taxon>
        <taxon>Hypocreomycetidae</taxon>
        <taxon>Hypocreales</taxon>
        <taxon>Nectriaceae</taxon>
        <taxon>Fusarium</taxon>
        <taxon>Fusarium tricinctum species complex</taxon>
    </lineage>
</organism>
<dbReference type="SUPFAM" id="SSF49879">
    <property type="entry name" value="SMAD/FHA domain"/>
    <property type="match status" value="1"/>
</dbReference>